<evidence type="ECO:0000256" key="1">
    <source>
        <dbReference type="ARBA" id="ARBA00005525"/>
    </source>
</evidence>
<dbReference type="Gene3D" id="1.10.3730.10">
    <property type="entry name" value="ProC C-terminal domain-like"/>
    <property type="match status" value="1"/>
</dbReference>
<dbReference type="InterPro" id="IPR053790">
    <property type="entry name" value="P5CR-like_CS"/>
</dbReference>
<dbReference type="PATRIC" id="fig|742738.3.peg.4261"/>
<reference evidence="7 8" key="1">
    <citation type="submission" date="2011-08" db="EMBL/GenBank/DDBJ databases">
        <title>The Genome Sequence of Clostridium orbiscindens 1_3_50AFAA.</title>
        <authorList>
            <consortium name="The Broad Institute Genome Sequencing Platform"/>
            <person name="Earl A."/>
            <person name="Ward D."/>
            <person name="Feldgarden M."/>
            <person name="Gevers D."/>
            <person name="Daigneault M."/>
            <person name="Strauss J."/>
            <person name="Allen-Vercoe E."/>
            <person name="Young S.K."/>
            <person name="Zeng Q."/>
            <person name="Gargeya S."/>
            <person name="Fitzgerald M."/>
            <person name="Haas B."/>
            <person name="Abouelleil A."/>
            <person name="Alvarado L."/>
            <person name="Arachchi H.M."/>
            <person name="Berlin A."/>
            <person name="Brown A."/>
            <person name="Chapman S.B."/>
            <person name="Chen Z."/>
            <person name="Dunbar C."/>
            <person name="Freedman E."/>
            <person name="Gearin G."/>
            <person name="Gellesch M."/>
            <person name="Goldberg J."/>
            <person name="Griggs A."/>
            <person name="Gujja S."/>
            <person name="Heiman D."/>
            <person name="Howarth C."/>
            <person name="Larson L."/>
            <person name="Lui A."/>
            <person name="MacDonald P.J.P."/>
            <person name="Montmayeur A."/>
            <person name="Murphy C."/>
            <person name="Neiman D."/>
            <person name="Pearson M."/>
            <person name="Priest M."/>
            <person name="Roberts A."/>
            <person name="Saif S."/>
            <person name="Shea T."/>
            <person name="Shenoy N."/>
            <person name="Sisk P."/>
            <person name="Stolte C."/>
            <person name="Sykes S."/>
            <person name="Wortman J."/>
            <person name="Nusbaum C."/>
            <person name="Birren B."/>
        </authorList>
    </citation>
    <scope>NUCLEOTIDE SEQUENCE [LARGE SCALE GENOMIC DNA]</scope>
    <source>
        <strain evidence="7 8">1_3_50AFAA</strain>
    </source>
</reference>
<evidence type="ECO:0000313" key="8">
    <source>
        <dbReference type="Proteomes" id="UP000029585"/>
    </source>
</evidence>
<dbReference type="InterPro" id="IPR029036">
    <property type="entry name" value="P5CR_dimer"/>
</dbReference>
<dbReference type="eggNOG" id="COG0345">
    <property type="taxonomic scope" value="Bacteria"/>
</dbReference>
<evidence type="ECO:0000256" key="2">
    <source>
        <dbReference type="ARBA" id="ARBA00022650"/>
    </source>
</evidence>
<keyword evidence="3" id="KW-0521">NADP</keyword>
<dbReference type="HOGENOM" id="CLU_2710471_0_0_9"/>
<feature type="domain" description="Pyrroline-5-carboxylate reductase dimerisation" evidence="6">
    <location>
        <begin position="2"/>
        <end position="69"/>
    </location>
</feature>
<keyword evidence="2" id="KW-0028">Amino-acid biosynthesis</keyword>
<dbReference type="Pfam" id="PF14748">
    <property type="entry name" value="P5CR_dimer"/>
    <property type="match status" value="1"/>
</dbReference>
<feature type="non-terminal residue" evidence="7">
    <location>
        <position position="1"/>
    </location>
</feature>
<dbReference type="FunFam" id="1.10.3730.10:FF:000001">
    <property type="entry name" value="Pyrroline-5-carboxylate reductase"/>
    <property type="match status" value="1"/>
</dbReference>
<dbReference type="GO" id="GO:0004735">
    <property type="term" value="F:pyrroline-5-carboxylate reductase activity"/>
    <property type="evidence" value="ECO:0007669"/>
    <property type="project" value="TreeGrafter"/>
</dbReference>
<dbReference type="PANTHER" id="PTHR11645">
    <property type="entry name" value="PYRROLINE-5-CARBOXYLATE REDUCTASE"/>
    <property type="match status" value="1"/>
</dbReference>
<dbReference type="AlphaFoldDB" id="A0A096CAL7"/>
<dbReference type="RefSeq" id="WP_278245751.1">
    <property type="nucleotide sequence ID" value="NZ_KN174171.1"/>
</dbReference>
<evidence type="ECO:0000256" key="3">
    <source>
        <dbReference type="ARBA" id="ARBA00022857"/>
    </source>
</evidence>
<evidence type="ECO:0000313" key="7">
    <source>
        <dbReference type="EMBL" id="KGF51977.1"/>
    </source>
</evidence>
<dbReference type="Proteomes" id="UP000029585">
    <property type="component" value="Unassembled WGS sequence"/>
</dbReference>
<keyword evidence="2" id="KW-0641">Proline biosynthesis</keyword>
<evidence type="ECO:0000256" key="5">
    <source>
        <dbReference type="ARBA" id="ARBA00058118"/>
    </source>
</evidence>
<protein>
    <recommendedName>
        <fullName evidence="6">Pyrroline-5-carboxylate reductase dimerisation domain-containing protein</fullName>
    </recommendedName>
</protein>
<organism evidence="7 8">
    <name type="scientific">Flavonifractor plautii 1_3_50AFAA</name>
    <dbReference type="NCBI Taxonomy" id="742738"/>
    <lineage>
        <taxon>Bacteria</taxon>
        <taxon>Bacillati</taxon>
        <taxon>Bacillota</taxon>
        <taxon>Clostridia</taxon>
        <taxon>Eubacteriales</taxon>
        <taxon>Oscillospiraceae</taxon>
        <taxon>Flavonifractor</taxon>
    </lineage>
</organism>
<dbReference type="SUPFAM" id="SSF48179">
    <property type="entry name" value="6-phosphogluconate dehydrogenase C-terminal domain-like"/>
    <property type="match status" value="1"/>
</dbReference>
<keyword evidence="4" id="KW-0560">Oxidoreductase</keyword>
<evidence type="ECO:0000259" key="6">
    <source>
        <dbReference type="Pfam" id="PF14748"/>
    </source>
</evidence>
<keyword evidence="8" id="KW-1185">Reference proteome</keyword>
<dbReference type="PANTHER" id="PTHR11645:SF0">
    <property type="entry name" value="PYRROLINE-5-CARBOXYLATE REDUCTASE 3"/>
    <property type="match status" value="1"/>
</dbReference>
<dbReference type="GO" id="GO:0055129">
    <property type="term" value="P:L-proline biosynthetic process"/>
    <property type="evidence" value="ECO:0007669"/>
    <property type="project" value="TreeGrafter"/>
</dbReference>
<comment type="caution">
    <text evidence="7">The sequence shown here is derived from an EMBL/GenBank/DDBJ whole genome shotgun (WGS) entry which is preliminary data.</text>
</comment>
<evidence type="ECO:0000256" key="4">
    <source>
        <dbReference type="ARBA" id="ARBA00023002"/>
    </source>
</evidence>
<gene>
    <name evidence="7" type="ORF">HMPREF9460_04152</name>
</gene>
<sequence length="72" mass="7371">GQAVTYAAQMVLGAAAMVLESGKHPGQLKDEVCSPGGSTIAGVAALEERGFRSAAIQAVEAAFRRNQELGKV</sequence>
<dbReference type="InterPro" id="IPR008927">
    <property type="entry name" value="6-PGluconate_DH-like_C_sf"/>
</dbReference>
<name>A0A096CAL7_FLAPL</name>
<dbReference type="EMBL" id="ADLO01000134">
    <property type="protein sequence ID" value="KGF51977.1"/>
    <property type="molecule type" value="Genomic_DNA"/>
</dbReference>
<comment type="similarity">
    <text evidence="1">Belongs to the pyrroline-5-carboxylate reductase family.</text>
</comment>
<proteinExistence type="inferred from homology"/>
<comment type="function">
    <text evidence="5">Catalyzes the reduction of 1-pyrroline-5-carboxylate (PCA) to L-proline.</text>
</comment>
<accession>A0A096CAL7</accession>
<dbReference type="PROSITE" id="PS00521">
    <property type="entry name" value="P5CR"/>
    <property type="match status" value="1"/>
</dbReference>